<dbReference type="Pfam" id="PF00005">
    <property type="entry name" value="ABC_tran"/>
    <property type="match status" value="1"/>
</dbReference>
<dbReference type="PANTHER" id="PTHR42734">
    <property type="entry name" value="METAL TRANSPORT SYSTEM ATP-BINDING PROTEIN TM_0124-RELATED"/>
    <property type="match status" value="1"/>
</dbReference>
<organism evidence="6 7">
    <name type="scientific">Maribacter litopenaei</name>
    <dbReference type="NCBI Taxonomy" id="2976127"/>
    <lineage>
        <taxon>Bacteria</taxon>
        <taxon>Pseudomonadati</taxon>
        <taxon>Bacteroidota</taxon>
        <taxon>Flavobacteriia</taxon>
        <taxon>Flavobacteriales</taxon>
        <taxon>Flavobacteriaceae</taxon>
        <taxon>Maribacter</taxon>
    </lineage>
</organism>
<dbReference type="PANTHER" id="PTHR42734:SF17">
    <property type="entry name" value="METAL TRANSPORT SYSTEM ATP-BINDING PROTEIN TM_0124-RELATED"/>
    <property type="match status" value="1"/>
</dbReference>
<dbReference type="SUPFAM" id="SSF52540">
    <property type="entry name" value="P-loop containing nucleoside triphosphate hydrolases"/>
    <property type="match status" value="2"/>
</dbReference>
<dbReference type="Proteomes" id="UP001059209">
    <property type="component" value="Chromosome"/>
</dbReference>
<keyword evidence="7" id="KW-1185">Reference proteome</keyword>
<evidence type="ECO:0000256" key="2">
    <source>
        <dbReference type="ARBA" id="ARBA00022448"/>
    </source>
</evidence>
<dbReference type="InterPro" id="IPR003593">
    <property type="entry name" value="AAA+_ATPase"/>
</dbReference>
<dbReference type="PROSITE" id="PS50893">
    <property type="entry name" value="ABC_TRANSPORTER_2"/>
    <property type="match status" value="1"/>
</dbReference>
<name>A0ABY5YA38_9FLAO</name>
<keyword evidence="3" id="KW-0547">Nucleotide-binding</keyword>
<dbReference type="InterPro" id="IPR003439">
    <property type="entry name" value="ABC_transporter-like_ATP-bd"/>
</dbReference>
<gene>
    <name evidence="6" type="ORF">NYZ99_04490</name>
</gene>
<dbReference type="Gene3D" id="3.40.50.300">
    <property type="entry name" value="P-loop containing nucleotide triphosphate hydrolases"/>
    <property type="match status" value="2"/>
</dbReference>
<dbReference type="InterPro" id="IPR050153">
    <property type="entry name" value="Metal_Ion_Import_ABC"/>
</dbReference>
<keyword evidence="4 6" id="KW-0067">ATP-binding</keyword>
<dbReference type="EMBL" id="CP104205">
    <property type="protein sequence ID" value="UWX55701.1"/>
    <property type="molecule type" value="Genomic_DNA"/>
</dbReference>
<keyword evidence="2" id="KW-0813">Transport</keyword>
<evidence type="ECO:0000313" key="7">
    <source>
        <dbReference type="Proteomes" id="UP001059209"/>
    </source>
</evidence>
<dbReference type="RefSeq" id="WP_260573877.1">
    <property type="nucleotide sequence ID" value="NZ_CP104205.1"/>
</dbReference>
<dbReference type="InterPro" id="IPR027417">
    <property type="entry name" value="P-loop_NTPase"/>
</dbReference>
<evidence type="ECO:0000256" key="1">
    <source>
        <dbReference type="ARBA" id="ARBA00005417"/>
    </source>
</evidence>
<evidence type="ECO:0000256" key="3">
    <source>
        <dbReference type="ARBA" id="ARBA00022741"/>
    </source>
</evidence>
<dbReference type="SMART" id="SM00382">
    <property type="entry name" value="AAA"/>
    <property type="match status" value="1"/>
</dbReference>
<evidence type="ECO:0000259" key="5">
    <source>
        <dbReference type="PROSITE" id="PS50893"/>
    </source>
</evidence>
<accession>A0ABY5YA38</accession>
<sequence length="408" mass="46589">MKHWGIFTDNKTNKKELVRKLEGNAYPNVLNLSGKNGRLFSQLALKMFMEEEEKHGTKYLSNEGQALKTMSSGEQKKALLFYILDQQPDYIILDNPFDNLDISFQKVLKQLLLTQADKTLLIQLASRKSDMLPIIHNFAEARDSELYPVNKEAFNTVEKFSQLQGKIPPPIEPIEFEQDQLILFKNVTISYGEKHILNDIHWEVTQGEFWQLIGNNGTGKTTILSMITGDNPKAYGQEIYLFGNKKGSRESVWDIKQKIGYFSPAMTDKFRGRHSVENMLISGLLDSIGLYVKPTESQKRIIKDWLILIHLWIKRDVQFNELSLGDQRLVMTVRAMVKHPPLLILDEPTSGMDDTSAKMLVNLVNKIAEETHTAIVFVSHRKEPGLNPRKILELKPSKKGSIGNIHVS</sequence>
<reference evidence="6" key="1">
    <citation type="submission" date="2022-09" db="EMBL/GenBank/DDBJ databases">
        <title>Maribacter litopenaei sp. nov., isolated from the intestinal tract of the Pacific White Shrimp, Litopenaeus vannamei.</title>
        <authorList>
            <person name="Kim S.Y."/>
            <person name="Hwang C.Y."/>
        </authorList>
    </citation>
    <scope>NUCLEOTIDE SEQUENCE</scope>
    <source>
        <strain evidence="6">HL-LV01</strain>
    </source>
</reference>
<dbReference type="GO" id="GO:0005524">
    <property type="term" value="F:ATP binding"/>
    <property type="evidence" value="ECO:0007669"/>
    <property type="project" value="UniProtKB-KW"/>
</dbReference>
<comment type="similarity">
    <text evidence="1">Belongs to the ABC transporter superfamily.</text>
</comment>
<evidence type="ECO:0000313" key="6">
    <source>
        <dbReference type="EMBL" id="UWX55701.1"/>
    </source>
</evidence>
<feature type="domain" description="ABC transporter" evidence="5">
    <location>
        <begin position="182"/>
        <end position="404"/>
    </location>
</feature>
<protein>
    <submittedName>
        <fullName evidence="6">ATP-binding cassette domain-containing protein</fullName>
    </submittedName>
</protein>
<evidence type="ECO:0000256" key="4">
    <source>
        <dbReference type="ARBA" id="ARBA00022840"/>
    </source>
</evidence>
<proteinExistence type="inferred from homology"/>